<feature type="transmembrane region" description="Helical" evidence="1">
    <location>
        <begin position="6"/>
        <end position="26"/>
    </location>
</feature>
<keyword evidence="3" id="KW-1185">Reference proteome</keyword>
<evidence type="ECO:0000313" key="3">
    <source>
        <dbReference type="Proteomes" id="UP000673375"/>
    </source>
</evidence>
<sequence>MKGKKIRMIIIIVIASLLSIGGFLLFNNYQIRKADKELAKREANQKKIENRTIQEIEILKAHSYLGLDFFSLKADEQQNVSEEGKERDMVPEGVTADNRQLYGYYFTYAGKYRMTKLEIYSADYNVLEIKVTDDVTLVEDIMSKYNYTKVETPSVYEGTKTKVYQKYDIHIVFETKESETEISSIFLSVSSEKEDDGKMH</sequence>
<dbReference type="EMBL" id="JAEDXU010000005">
    <property type="protein sequence ID" value="MBP1046900.1"/>
    <property type="molecule type" value="Genomic_DNA"/>
</dbReference>
<dbReference type="Proteomes" id="UP000673375">
    <property type="component" value="Unassembled WGS sequence"/>
</dbReference>
<comment type="caution">
    <text evidence="2">The sequence shown here is derived from an EMBL/GenBank/DDBJ whole genome shotgun (WGS) entry which is preliminary data.</text>
</comment>
<name>A0ABS4CLH9_9ENTE</name>
<evidence type="ECO:0008006" key="4">
    <source>
        <dbReference type="Google" id="ProtNLM"/>
    </source>
</evidence>
<keyword evidence="1" id="KW-0812">Transmembrane</keyword>
<gene>
    <name evidence="2" type="ORF">I6N96_11535</name>
</gene>
<reference evidence="2 3" key="1">
    <citation type="submission" date="2020-12" db="EMBL/GenBank/DDBJ databases">
        <title>Vagococcus allomyrinae sp. nov. and Enterococcus lavae sp. nov., isolated from the larvae of Allomyrina dichotoma.</title>
        <authorList>
            <person name="Lee S.D."/>
        </authorList>
    </citation>
    <scope>NUCLEOTIDE SEQUENCE [LARGE SCALE GENOMIC DNA]</scope>
    <source>
        <strain evidence="2 3">BWM-S5</strain>
    </source>
</reference>
<protein>
    <recommendedName>
        <fullName evidence="4">Lipoprotein</fullName>
    </recommendedName>
</protein>
<evidence type="ECO:0000256" key="1">
    <source>
        <dbReference type="SAM" id="Phobius"/>
    </source>
</evidence>
<dbReference type="RefSeq" id="WP_209557689.1">
    <property type="nucleotide sequence ID" value="NZ_JAEDXU010000005.1"/>
</dbReference>
<accession>A0ABS4CLH9</accession>
<evidence type="ECO:0000313" key="2">
    <source>
        <dbReference type="EMBL" id="MBP1046900.1"/>
    </source>
</evidence>
<keyword evidence="1" id="KW-1133">Transmembrane helix</keyword>
<keyword evidence="1" id="KW-0472">Membrane</keyword>
<proteinExistence type="predicted"/>
<organism evidence="2 3">
    <name type="scientific">Enterococcus larvae</name>
    <dbReference type="NCBI Taxonomy" id="2794352"/>
    <lineage>
        <taxon>Bacteria</taxon>
        <taxon>Bacillati</taxon>
        <taxon>Bacillota</taxon>
        <taxon>Bacilli</taxon>
        <taxon>Lactobacillales</taxon>
        <taxon>Enterococcaceae</taxon>
        <taxon>Enterococcus</taxon>
    </lineage>
</organism>